<gene>
    <name evidence="2" type="ORF">A2V58_09355</name>
</gene>
<dbReference type="AlphaFoldDB" id="A0A1F6UKI5"/>
<dbReference type="SMART" id="SM00260">
    <property type="entry name" value="CheW"/>
    <property type="match status" value="1"/>
</dbReference>
<dbReference type="SUPFAM" id="SSF50341">
    <property type="entry name" value="CheW-like"/>
    <property type="match status" value="1"/>
</dbReference>
<evidence type="ECO:0000313" key="2">
    <source>
        <dbReference type="EMBL" id="OGI57876.1"/>
    </source>
</evidence>
<dbReference type="Pfam" id="PF01584">
    <property type="entry name" value="CheW"/>
    <property type="match status" value="1"/>
</dbReference>
<dbReference type="InterPro" id="IPR036061">
    <property type="entry name" value="CheW-like_dom_sf"/>
</dbReference>
<evidence type="ECO:0000259" key="1">
    <source>
        <dbReference type="PROSITE" id="PS50851"/>
    </source>
</evidence>
<dbReference type="GO" id="GO:0006935">
    <property type="term" value="P:chemotaxis"/>
    <property type="evidence" value="ECO:0007669"/>
    <property type="project" value="InterPro"/>
</dbReference>
<proteinExistence type="predicted"/>
<dbReference type="EMBL" id="MFSV01000103">
    <property type="protein sequence ID" value="OGI57876.1"/>
    <property type="molecule type" value="Genomic_DNA"/>
</dbReference>
<reference evidence="2 3" key="1">
    <citation type="journal article" date="2016" name="Nat. Commun.">
        <title>Thousands of microbial genomes shed light on interconnected biogeochemical processes in an aquifer system.</title>
        <authorList>
            <person name="Anantharaman K."/>
            <person name="Brown C.T."/>
            <person name="Hug L.A."/>
            <person name="Sharon I."/>
            <person name="Castelle C.J."/>
            <person name="Probst A.J."/>
            <person name="Thomas B.C."/>
            <person name="Singh A."/>
            <person name="Wilkins M.J."/>
            <person name="Karaoz U."/>
            <person name="Brodie E.L."/>
            <person name="Williams K.H."/>
            <person name="Hubbard S.S."/>
            <person name="Banfield J.F."/>
        </authorList>
    </citation>
    <scope>NUCLEOTIDE SEQUENCE [LARGE SCALE GENOMIC DNA]</scope>
</reference>
<name>A0A1F6UKI5_9PROT</name>
<organism evidence="2 3">
    <name type="scientific">Candidatus Muproteobacteria bacterium RBG_19FT_COMBO_61_10</name>
    <dbReference type="NCBI Taxonomy" id="1817761"/>
    <lineage>
        <taxon>Bacteria</taxon>
        <taxon>Pseudomonadati</taxon>
        <taxon>Pseudomonadota</taxon>
        <taxon>Candidatus Muproteobacteria</taxon>
    </lineage>
</organism>
<evidence type="ECO:0000313" key="3">
    <source>
        <dbReference type="Proteomes" id="UP000177950"/>
    </source>
</evidence>
<sequence length="152" mass="15936">MTEAAALQPVHALEIPMRTLSLLVPSACIAEVSSIVPITRVPRSPAWVLGVIGWRSRPVTIISMEALISGGPPPSAKGTKLVILYPLPGRASTDFFGLLTSAEPQSHTIDSAMAADSADLPGNPYLAAAIRLERGVAGIPDFEALGRALYPK</sequence>
<protein>
    <recommendedName>
        <fullName evidence="1">CheW-like domain-containing protein</fullName>
    </recommendedName>
</protein>
<dbReference type="GO" id="GO:0007165">
    <property type="term" value="P:signal transduction"/>
    <property type="evidence" value="ECO:0007669"/>
    <property type="project" value="InterPro"/>
</dbReference>
<feature type="domain" description="CheW-like" evidence="1">
    <location>
        <begin position="9"/>
        <end position="151"/>
    </location>
</feature>
<dbReference type="Gene3D" id="2.40.50.180">
    <property type="entry name" value="CheA-289, Domain 4"/>
    <property type="match status" value="1"/>
</dbReference>
<accession>A0A1F6UKI5</accession>
<dbReference type="PROSITE" id="PS50851">
    <property type="entry name" value="CHEW"/>
    <property type="match status" value="1"/>
</dbReference>
<dbReference type="InterPro" id="IPR002545">
    <property type="entry name" value="CheW-lke_dom"/>
</dbReference>
<comment type="caution">
    <text evidence="2">The sequence shown here is derived from an EMBL/GenBank/DDBJ whole genome shotgun (WGS) entry which is preliminary data.</text>
</comment>
<dbReference type="Proteomes" id="UP000177950">
    <property type="component" value="Unassembled WGS sequence"/>
</dbReference>